<dbReference type="STRING" id="429701.A0A2G9GJR5"/>
<comment type="catalytic activity">
    <reaction evidence="5">
        <text>ATP + H2O = ADP + phosphate + H(+)</text>
        <dbReference type="Rhea" id="RHEA:13065"/>
        <dbReference type="ChEBI" id="CHEBI:15377"/>
        <dbReference type="ChEBI" id="CHEBI:15378"/>
        <dbReference type="ChEBI" id="CHEBI:30616"/>
        <dbReference type="ChEBI" id="CHEBI:43474"/>
        <dbReference type="ChEBI" id="CHEBI:456216"/>
    </reaction>
</comment>
<dbReference type="Gene3D" id="6.10.280.40">
    <property type="match status" value="1"/>
</dbReference>
<proteinExistence type="inferred from homology"/>
<evidence type="ECO:0000313" key="8">
    <source>
        <dbReference type="EMBL" id="PIN05516.1"/>
    </source>
</evidence>
<evidence type="ECO:0000256" key="1">
    <source>
        <dbReference type="ARBA" id="ARBA00001946"/>
    </source>
</evidence>
<dbReference type="Pfam" id="PF00004">
    <property type="entry name" value="AAA"/>
    <property type="match status" value="1"/>
</dbReference>
<gene>
    <name evidence="8" type="ORF">CDL12_21948</name>
</gene>
<dbReference type="AlphaFoldDB" id="A0A2G9GJR5"/>
<dbReference type="SMART" id="SM00382">
    <property type="entry name" value="AAA"/>
    <property type="match status" value="1"/>
</dbReference>
<comment type="cofactor">
    <cofactor evidence="1">
        <name>Mg(2+)</name>
        <dbReference type="ChEBI" id="CHEBI:18420"/>
    </cofactor>
</comment>
<protein>
    <submittedName>
        <fullName evidence="8">AAA+-type ATPase</fullName>
    </submittedName>
</protein>
<dbReference type="SUPFAM" id="SSF52540">
    <property type="entry name" value="P-loop containing nucleoside triphosphate hydrolases"/>
    <property type="match status" value="1"/>
</dbReference>
<evidence type="ECO:0000256" key="5">
    <source>
        <dbReference type="ARBA" id="ARBA00049360"/>
    </source>
</evidence>
<dbReference type="InterPro" id="IPR027417">
    <property type="entry name" value="P-loop_NTPase"/>
</dbReference>
<dbReference type="PANTHER" id="PTHR23070">
    <property type="entry name" value="BCS1 AAA-TYPE ATPASE"/>
    <property type="match status" value="1"/>
</dbReference>
<comment type="similarity">
    <text evidence="2">Belongs to the AAA ATPase family. BCS1 subfamily.</text>
</comment>
<dbReference type="Proteomes" id="UP000231279">
    <property type="component" value="Unassembled WGS sequence"/>
</dbReference>
<dbReference type="EMBL" id="NKXS01004741">
    <property type="protein sequence ID" value="PIN05516.1"/>
    <property type="molecule type" value="Genomic_DNA"/>
</dbReference>
<dbReference type="GO" id="GO:0006950">
    <property type="term" value="P:response to stress"/>
    <property type="evidence" value="ECO:0007669"/>
    <property type="project" value="UniProtKB-ARBA"/>
</dbReference>
<dbReference type="GO" id="GO:0016887">
    <property type="term" value="F:ATP hydrolysis activity"/>
    <property type="evidence" value="ECO:0007669"/>
    <property type="project" value="InterPro"/>
</dbReference>
<dbReference type="PROSITE" id="PS00674">
    <property type="entry name" value="AAA"/>
    <property type="match status" value="1"/>
</dbReference>
<dbReference type="InterPro" id="IPR003960">
    <property type="entry name" value="ATPase_AAA_CS"/>
</dbReference>
<dbReference type="InterPro" id="IPR003593">
    <property type="entry name" value="AAA+_ATPase"/>
</dbReference>
<evidence type="ECO:0000313" key="9">
    <source>
        <dbReference type="Proteomes" id="UP000231279"/>
    </source>
</evidence>
<keyword evidence="6" id="KW-0547">Nucleotide-binding</keyword>
<evidence type="ECO:0000256" key="2">
    <source>
        <dbReference type="ARBA" id="ARBA00007448"/>
    </source>
</evidence>
<dbReference type="Pfam" id="PF14363">
    <property type="entry name" value="AAA_assoc"/>
    <property type="match status" value="1"/>
</dbReference>
<evidence type="ECO:0000256" key="4">
    <source>
        <dbReference type="ARBA" id="ARBA00022842"/>
    </source>
</evidence>
<dbReference type="CDD" id="cd19510">
    <property type="entry name" value="RecA-like_BCS1"/>
    <property type="match status" value="1"/>
</dbReference>
<feature type="domain" description="AAA+ ATPase" evidence="7">
    <location>
        <begin position="216"/>
        <end position="356"/>
    </location>
</feature>
<dbReference type="InterPro" id="IPR058017">
    <property type="entry name" value="At3g28540-like_C"/>
</dbReference>
<keyword evidence="9" id="KW-1185">Reference proteome</keyword>
<dbReference type="Pfam" id="PF25568">
    <property type="entry name" value="AAA_lid_At3g28540"/>
    <property type="match status" value="1"/>
</dbReference>
<sequence>MIAGFMFIKAILEQYFPSQLRNYIEKHFQKLFNFLSPYVQITFNEFSGKRLTRSEAFSAIEAYLSSTSAAQAQRLKAEILKNSTNPLSLTMDDYEEVSDEYEGVKVFWASGKTISSNQNFSEEKRFYSLKFHKKHRNFIIETYINQVLKQGNLINEKNRQRKLFTNNGSYWNHVPFENPATFQTLAMESKKKRDIVDDLLAFSKGGEFYSRIGRAWKRGYLLYGPPGTGKSTMVAAMANLLEYDLYDLELTAVKDNTELKQLSIAISSKAIVVIEDIDCSADLTGERAKKQENDNVTESRNSKITLSGLLNFIDGLWSTCGGERIIVFTTNYAEKLDPALIRKGRMDKHIEMSYCGFEAFKVLAKNYLGLEWHHLFPRIDSLLGMVKMSPADVAETLINKSGLGDVEICLRNLILTLEGAEREVVMEDEDHVGMKETLD</sequence>
<evidence type="ECO:0000256" key="6">
    <source>
        <dbReference type="RuleBase" id="RU003651"/>
    </source>
</evidence>
<keyword evidence="6" id="KW-0067">ATP-binding</keyword>
<accession>A0A2G9GJR5</accession>
<dbReference type="OrthoDB" id="10251412at2759"/>
<reference evidence="9" key="1">
    <citation type="journal article" date="2018" name="Gigascience">
        <title>Genome assembly of the Pink Ipe (Handroanthus impetiginosus, Bignoniaceae), a highly valued, ecologically keystone Neotropical timber forest tree.</title>
        <authorList>
            <person name="Silva-Junior O.B."/>
            <person name="Grattapaglia D."/>
            <person name="Novaes E."/>
            <person name="Collevatti R.G."/>
        </authorList>
    </citation>
    <scope>NUCLEOTIDE SEQUENCE [LARGE SCALE GENOMIC DNA]</scope>
    <source>
        <strain evidence="9">cv. UFG-1</strain>
    </source>
</reference>
<comment type="caution">
    <text evidence="8">The sequence shown here is derived from an EMBL/GenBank/DDBJ whole genome shotgun (WGS) entry which is preliminary data.</text>
</comment>
<keyword evidence="3" id="KW-0378">Hydrolase</keyword>
<dbReference type="Gene3D" id="3.40.50.300">
    <property type="entry name" value="P-loop containing nucleotide triphosphate hydrolases"/>
    <property type="match status" value="1"/>
</dbReference>
<evidence type="ECO:0000259" key="7">
    <source>
        <dbReference type="SMART" id="SM00382"/>
    </source>
</evidence>
<dbReference type="InterPro" id="IPR050747">
    <property type="entry name" value="Mitochondrial_chaperone_BCS1"/>
</dbReference>
<dbReference type="InterPro" id="IPR025753">
    <property type="entry name" value="AAA_N_dom"/>
</dbReference>
<keyword evidence="4" id="KW-0460">Magnesium</keyword>
<name>A0A2G9GJR5_9LAMI</name>
<dbReference type="GO" id="GO:0005524">
    <property type="term" value="F:ATP binding"/>
    <property type="evidence" value="ECO:0007669"/>
    <property type="project" value="UniProtKB-KW"/>
</dbReference>
<evidence type="ECO:0000256" key="3">
    <source>
        <dbReference type="ARBA" id="ARBA00022801"/>
    </source>
</evidence>
<organism evidence="8 9">
    <name type="scientific">Handroanthus impetiginosus</name>
    <dbReference type="NCBI Taxonomy" id="429701"/>
    <lineage>
        <taxon>Eukaryota</taxon>
        <taxon>Viridiplantae</taxon>
        <taxon>Streptophyta</taxon>
        <taxon>Embryophyta</taxon>
        <taxon>Tracheophyta</taxon>
        <taxon>Spermatophyta</taxon>
        <taxon>Magnoliopsida</taxon>
        <taxon>eudicotyledons</taxon>
        <taxon>Gunneridae</taxon>
        <taxon>Pentapetalae</taxon>
        <taxon>asterids</taxon>
        <taxon>lamiids</taxon>
        <taxon>Lamiales</taxon>
        <taxon>Bignoniaceae</taxon>
        <taxon>Crescentiina</taxon>
        <taxon>Tabebuia alliance</taxon>
        <taxon>Handroanthus</taxon>
    </lineage>
</organism>
<dbReference type="InterPro" id="IPR003959">
    <property type="entry name" value="ATPase_AAA_core"/>
</dbReference>